<evidence type="ECO:0000313" key="2">
    <source>
        <dbReference type="Proteomes" id="UP000828390"/>
    </source>
</evidence>
<reference evidence="1" key="1">
    <citation type="journal article" date="2019" name="bioRxiv">
        <title>The Genome of the Zebra Mussel, Dreissena polymorpha: A Resource for Invasive Species Research.</title>
        <authorList>
            <person name="McCartney M.A."/>
            <person name="Auch B."/>
            <person name="Kono T."/>
            <person name="Mallez S."/>
            <person name="Zhang Y."/>
            <person name="Obille A."/>
            <person name="Becker A."/>
            <person name="Abrahante J.E."/>
            <person name="Garbe J."/>
            <person name="Badalamenti J.P."/>
            <person name="Herman A."/>
            <person name="Mangelson H."/>
            <person name="Liachko I."/>
            <person name="Sullivan S."/>
            <person name="Sone E.D."/>
            <person name="Koren S."/>
            <person name="Silverstein K.A.T."/>
            <person name="Beckman K.B."/>
            <person name="Gohl D.M."/>
        </authorList>
    </citation>
    <scope>NUCLEOTIDE SEQUENCE</scope>
    <source>
        <strain evidence="1">Duluth1</strain>
        <tissue evidence="1">Whole animal</tissue>
    </source>
</reference>
<reference evidence="1" key="2">
    <citation type="submission" date="2020-11" db="EMBL/GenBank/DDBJ databases">
        <authorList>
            <person name="McCartney M.A."/>
            <person name="Auch B."/>
            <person name="Kono T."/>
            <person name="Mallez S."/>
            <person name="Becker A."/>
            <person name="Gohl D.M."/>
            <person name="Silverstein K.A.T."/>
            <person name="Koren S."/>
            <person name="Bechman K.B."/>
            <person name="Herman A."/>
            <person name="Abrahante J.E."/>
            <person name="Garbe J."/>
        </authorList>
    </citation>
    <scope>NUCLEOTIDE SEQUENCE</scope>
    <source>
        <strain evidence="1">Duluth1</strain>
        <tissue evidence="1">Whole animal</tissue>
    </source>
</reference>
<comment type="caution">
    <text evidence="1">The sequence shown here is derived from an EMBL/GenBank/DDBJ whole genome shotgun (WGS) entry which is preliminary data.</text>
</comment>
<dbReference type="EMBL" id="JAIWYP010000004">
    <property type="protein sequence ID" value="KAH3832019.1"/>
    <property type="molecule type" value="Genomic_DNA"/>
</dbReference>
<keyword evidence="2" id="KW-1185">Reference proteome</keyword>
<organism evidence="1 2">
    <name type="scientific">Dreissena polymorpha</name>
    <name type="common">Zebra mussel</name>
    <name type="synonym">Mytilus polymorpha</name>
    <dbReference type="NCBI Taxonomy" id="45954"/>
    <lineage>
        <taxon>Eukaryota</taxon>
        <taxon>Metazoa</taxon>
        <taxon>Spiralia</taxon>
        <taxon>Lophotrochozoa</taxon>
        <taxon>Mollusca</taxon>
        <taxon>Bivalvia</taxon>
        <taxon>Autobranchia</taxon>
        <taxon>Heteroconchia</taxon>
        <taxon>Euheterodonta</taxon>
        <taxon>Imparidentia</taxon>
        <taxon>Neoheterodontei</taxon>
        <taxon>Myida</taxon>
        <taxon>Dreissenoidea</taxon>
        <taxon>Dreissenidae</taxon>
        <taxon>Dreissena</taxon>
    </lineage>
</organism>
<protein>
    <submittedName>
        <fullName evidence="1">Uncharacterized protein</fullName>
    </submittedName>
</protein>
<name>A0A9D4HEJ7_DREPO</name>
<evidence type="ECO:0000313" key="1">
    <source>
        <dbReference type="EMBL" id="KAH3832019.1"/>
    </source>
</evidence>
<dbReference type="Proteomes" id="UP000828390">
    <property type="component" value="Unassembled WGS sequence"/>
</dbReference>
<proteinExistence type="predicted"/>
<dbReference type="AlphaFoldDB" id="A0A9D4HEJ7"/>
<gene>
    <name evidence="1" type="ORF">DPMN_105293</name>
</gene>
<accession>A0A9D4HEJ7</accession>
<sequence>MDSASVIADIQKEYSRQREDLERSAAYLTKKFAKDYEIHHSDNARITQAENYNGRGMVRGLGVGLGLGLVNVPNIILIHDIHRLTIDSPSGSANELYHPSIFLQFEETQTQFRVY</sequence>